<dbReference type="InterPro" id="IPR000030">
    <property type="entry name" value="PPE_dom"/>
</dbReference>
<dbReference type="Gene3D" id="1.20.1260.20">
    <property type="entry name" value="PPE superfamily"/>
    <property type="match status" value="1"/>
</dbReference>
<dbReference type="Pfam" id="PF00823">
    <property type="entry name" value="PPE"/>
    <property type="match status" value="1"/>
</dbReference>
<evidence type="ECO:0000313" key="4">
    <source>
        <dbReference type="EMBL" id="NKZ15004.1"/>
    </source>
</evidence>
<protein>
    <submittedName>
        <fullName evidence="4">PPE domain-containing protein</fullName>
    </submittedName>
</protein>
<accession>A0A7X6MVE3</accession>
<name>A0A7X6MVE3_9MYCO</name>
<proteinExistence type="inferred from homology"/>
<dbReference type="SUPFAM" id="SSF140459">
    <property type="entry name" value="PE/PPE dimer-like"/>
    <property type="match status" value="1"/>
</dbReference>
<dbReference type="EMBL" id="JAAXPJ010000015">
    <property type="protein sequence ID" value="NKZ15004.1"/>
    <property type="molecule type" value="Genomic_DNA"/>
</dbReference>
<dbReference type="AlphaFoldDB" id="A0A7X6MVE3"/>
<evidence type="ECO:0000313" key="5">
    <source>
        <dbReference type="Proteomes" id="UP000518188"/>
    </source>
</evidence>
<comment type="similarity">
    <text evidence="1">Belongs to the mycobacterial PPE family.</text>
</comment>
<reference evidence="4 5" key="1">
    <citation type="submission" date="2020-04" db="EMBL/GenBank/DDBJ databases">
        <title>MicrobeNet Type strains.</title>
        <authorList>
            <person name="Nicholson A.C."/>
        </authorList>
    </citation>
    <scope>NUCLEOTIDE SEQUENCE [LARGE SCALE GENOMIC DNA]</scope>
    <source>
        <strain evidence="4 5">ATCC 700731</strain>
    </source>
</reference>
<sequence length="448" mass="42276">MSSGAGPAAHAPEIAAYQAVGTTHAEQSIQQMVTTAATAPSWQGAGGTGMVTTSTPLAAYNALAAAHAEKAAGMIAGMTAAYTGAVAGSMHYSVCIANRVRDAVLESTNILGINTIPIAETEAEYTGFWGQNAAASTGYEVEAMPLVTAMQVPLTPSPMGANPGGVAAAMFAVGVQGATTAAHALGAGLSEGMAAAAQTVGTTTGAVTGATSALAGQAPAAAQSPGSGTTAPGTGTQPGATPAQAPAEPDMLSAAQAMSGSVMQAPTQAIQSASGSLGQGGQMFSSVGQVGSLGSSLINPAALGGSGLNSPAVNALSAGPSGASGIGGGNGGFAAGGGVGAINAALTKPTAGGPMAGTVGLPGNWWGQGDKVPVAGVSETTTVARGASAAGAPGMYGGMAPAAAGARGQGSGSRELSEADKQVVMDGLGDGMPVFTDTGVVFASGQGV</sequence>
<organism evidence="4 5">
    <name type="scientific">Mycolicibacterium septicum DSM 44393</name>
    <dbReference type="NCBI Taxonomy" id="1341646"/>
    <lineage>
        <taxon>Bacteria</taxon>
        <taxon>Bacillati</taxon>
        <taxon>Actinomycetota</taxon>
        <taxon>Actinomycetes</taxon>
        <taxon>Mycobacteriales</taxon>
        <taxon>Mycobacteriaceae</taxon>
        <taxon>Mycolicibacterium</taxon>
    </lineage>
</organism>
<evidence type="ECO:0000259" key="3">
    <source>
        <dbReference type="Pfam" id="PF00823"/>
    </source>
</evidence>
<evidence type="ECO:0000256" key="2">
    <source>
        <dbReference type="SAM" id="MobiDB-lite"/>
    </source>
</evidence>
<feature type="domain" description="PPE" evidence="3">
    <location>
        <begin position="1"/>
        <end position="149"/>
    </location>
</feature>
<dbReference type="Proteomes" id="UP000518188">
    <property type="component" value="Unassembled WGS sequence"/>
</dbReference>
<dbReference type="InterPro" id="IPR038332">
    <property type="entry name" value="PPE_sf"/>
</dbReference>
<feature type="region of interest" description="Disordered" evidence="2">
    <location>
        <begin position="217"/>
        <end position="248"/>
    </location>
</feature>
<feature type="compositionally biased region" description="Low complexity" evidence="2">
    <location>
        <begin position="217"/>
        <end position="247"/>
    </location>
</feature>
<gene>
    <name evidence="4" type="ORF">HGA11_28940</name>
</gene>
<comment type="caution">
    <text evidence="4">The sequence shown here is derived from an EMBL/GenBank/DDBJ whole genome shotgun (WGS) entry which is preliminary data.</text>
</comment>
<evidence type="ECO:0000256" key="1">
    <source>
        <dbReference type="ARBA" id="ARBA00010652"/>
    </source>
</evidence>